<comment type="function">
    <text evidence="1 9">May be involved in recombinational repair of damaged DNA.</text>
</comment>
<keyword evidence="4" id="KW-0547">Nucleotide-binding</keyword>
<dbReference type="Proteomes" id="UP000237682">
    <property type="component" value="Unassembled WGS sequence"/>
</dbReference>
<keyword evidence="13" id="KW-1185">Reference proteome</keyword>
<dbReference type="RefSeq" id="WP_105862083.1">
    <property type="nucleotide sequence ID" value="NZ_PUEJ01000004.1"/>
</dbReference>
<evidence type="ECO:0000256" key="3">
    <source>
        <dbReference type="ARBA" id="ARBA00021315"/>
    </source>
</evidence>
<dbReference type="GO" id="GO:0006310">
    <property type="term" value="P:DNA recombination"/>
    <property type="evidence" value="ECO:0007669"/>
    <property type="project" value="InterPro"/>
</dbReference>
<sequence>MLVQLAIRDIVLIDRLDLEFVAGLSVLTGETGAGKSILLDAFALALGGRGDGSLVRHGASQGQVSAVFDVPADHAARAVLKANDISDDGDLILRRVQMADGRTRAFINDQPVSVQVLRATGSALVEIHGQHDDRALTDPASHRALLDAFGGLEDLAADVAGKHAAWRKATQSLAQHRARLEKARAEGDWLRHSVDELGKLDVQPGEEEALAERRTHMMQAEKIAVDLKEAYEGVGGNGSPTPSLAAIIRRLERRGAQAPRLVEPAIAALDQALNALEEARIALQTALDEADFDPAELERLEERLFALRAASRKYDVSVEDLPALAERYTADLAALDEGEGQLQALEQADRASRLAYEARAAVLSDKRRATAGQLDAAVNGELPPLKLDRAKFTTSVESDKTLASPDGFDRVEFWVQTNPGTRPGPMMKVASGGELSRFMLALKVALADRGSAPTLVFDEIDSGVGGAVADAIGQRLARLAGRVQVINVTHAPQVAARASTHFLIAKQAEGKDRVATRVSPLDTDKRREEIARMLAGAHVTDEARAAADRLLGGGASDPASAGRAEIGTRNRR</sequence>
<dbReference type="PANTHER" id="PTHR11059">
    <property type="entry name" value="DNA REPAIR PROTEIN RECN"/>
    <property type="match status" value="1"/>
</dbReference>
<dbReference type="GO" id="GO:0009432">
    <property type="term" value="P:SOS response"/>
    <property type="evidence" value="ECO:0007669"/>
    <property type="project" value="TreeGrafter"/>
</dbReference>
<dbReference type="OrthoDB" id="9806954at2"/>
<keyword evidence="6" id="KW-0067">ATP-binding</keyword>
<dbReference type="FunFam" id="3.40.50.300:FF:000319">
    <property type="entry name" value="DNA repair protein RecN"/>
    <property type="match status" value="1"/>
</dbReference>
<dbReference type="Gene3D" id="3.40.50.300">
    <property type="entry name" value="P-loop containing nucleotide triphosphate hydrolases"/>
    <property type="match status" value="2"/>
</dbReference>
<dbReference type="InterPro" id="IPR004604">
    <property type="entry name" value="DNA_recomb/repair_RecN"/>
</dbReference>
<dbReference type="GO" id="GO:0043590">
    <property type="term" value="C:bacterial nucleoid"/>
    <property type="evidence" value="ECO:0007669"/>
    <property type="project" value="TreeGrafter"/>
</dbReference>
<proteinExistence type="inferred from homology"/>
<dbReference type="NCBIfam" id="TIGR00634">
    <property type="entry name" value="recN"/>
    <property type="match status" value="1"/>
</dbReference>
<evidence type="ECO:0000256" key="1">
    <source>
        <dbReference type="ARBA" id="ARBA00003618"/>
    </source>
</evidence>
<evidence type="ECO:0000313" key="13">
    <source>
        <dbReference type="Proteomes" id="UP000237682"/>
    </source>
</evidence>
<dbReference type="InterPro" id="IPR027417">
    <property type="entry name" value="P-loop_NTPase"/>
</dbReference>
<dbReference type="CDD" id="cd03241">
    <property type="entry name" value="ABC_RecN"/>
    <property type="match status" value="2"/>
</dbReference>
<evidence type="ECO:0000259" key="11">
    <source>
        <dbReference type="Pfam" id="PF02463"/>
    </source>
</evidence>
<feature type="region of interest" description="Disordered" evidence="10">
    <location>
        <begin position="549"/>
        <end position="572"/>
    </location>
</feature>
<protein>
    <recommendedName>
        <fullName evidence="3 9">DNA repair protein RecN</fullName>
    </recommendedName>
    <alternativeName>
        <fullName evidence="8 9">Recombination protein N</fullName>
    </alternativeName>
</protein>
<evidence type="ECO:0000256" key="9">
    <source>
        <dbReference type="PIRNR" id="PIRNR003128"/>
    </source>
</evidence>
<dbReference type="InterPro" id="IPR003395">
    <property type="entry name" value="RecF/RecN/SMC_N"/>
</dbReference>
<evidence type="ECO:0000256" key="2">
    <source>
        <dbReference type="ARBA" id="ARBA00009441"/>
    </source>
</evidence>
<comment type="similarity">
    <text evidence="2 9">Belongs to the RecN family.</text>
</comment>
<name>A0A2S9QCR3_9HYPH</name>
<dbReference type="FunFam" id="3.40.50.300:FF:000356">
    <property type="entry name" value="DNA repair protein RecN"/>
    <property type="match status" value="1"/>
</dbReference>
<evidence type="ECO:0000256" key="10">
    <source>
        <dbReference type="SAM" id="MobiDB-lite"/>
    </source>
</evidence>
<dbReference type="Pfam" id="PF02463">
    <property type="entry name" value="SMC_N"/>
    <property type="match status" value="1"/>
</dbReference>
<organism evidence="12 13">
    <name type="scientific">Labrys okinawensis</name>
    <dbReference type="NCBI Taxonomy" id="346911"/>
    <lineage>
        <taxon>Bacteria</taxon>
        <taxon>Pseudomonadati</taxon>
        <taxon>Pseudomonadota</taxon>
        <taxon>Alphaproteobacteria</taxon>
        <taxon>Hyphomicrobiales</taxon>
        <taxon>Xanthobacteraceae</taxon>
        <taxon>Labrys</taxon>
    </lineage>
</organism>
<accession>A0A2S9QCR3</accession>
<evidence type="ECO:0000256" key="5">
    <source>
        <dbReference type="ARBA" id="ARBA00022763"/>
    </source>
</evidence>
<dbReference type="SUPFAM" id="SSF52540">
    <property type="entry name" value="P-loop containing nucleoside triphosphate hydrolases"/>
    <property type="match status" value="2"/>
</dbReference>
<dbReference type="EMBL" id="PUEJ01000004">
    <property type="protein sequence ID" value="PRH87143.1"/>
    <property type="molecule type" value="Genomic_DNA"/>
</dbReference>
<evidence type="ECO:0000256" key="4">
    <source>
        <dbReference type="ARBA" id="ARBA00022741"/>
    </source>
</evidence>
<dbReference type="AlphaFoldDB" id="A0A2S9QCR3"/>
<evidence type="ECO:0000256" key="6">
    <source>
        <dbReference type="ARBA" id="ARBA00022840"/>
    </source>
</evidence>
<keyword evidence="7 9" id="KW-0234">DNA repair</keyword>
<keyword evidence="5 9" id="KW-0227">DNA damage</keyword>
<dbReference type="GO" id="GO:0005524">
    <property type="term" value="F:ATP binding"/>
    <property type="evidence" value="ECO:0007669"/>
    <property type="project" value="UniProtKB-KW"/>
</dbReference>
<gene>
    <name evidence="12" type="primary">recN</name>
    <name evidence="12" type="ORF">C5L14_10885</name>
</gene>
<dbReference type="PIRSF" id="PIRSF003128">
    <property type="entry name" value="RecN"/>
    <property type="match status" value="1"/>
</dbReference>
<evidence type="ECO:0000256" key="8">
    <source>
        <dbReference type="ARBA" id="ARBA00033408"/>
    </source>
</evidence>
<dbReference type="PANTHER" id="PTHR11059:SF0">
    <property type="entry name" value="DNA REPAIR PROTEIN RECN"/>
    <property type="match status" value="1"/>
</dbReference>
<reference evidence="12 13" key="1">
    <citation type="submission" date="2018-02" db="EMBL/GenBank/DDBJ databases">
        <title>Whole genome sequencing of endophytic bacterium.</title>
        <authorList>
            <person name="Eedara R."/>
            <person name="Podile A.R."/>
        </authorList>
    </citation>
    <scope>NUCLEOTIDE SEQUENCE [LARGE SCALE GENOMIC DNA]</scope>
    <source>
        <strain evidence="12 13">RP1T</strain>
    </source>
</reference>
<feature type="domain" description="RecF/RecN/SMC N-terminal" evidence="11">
    <location>
        <begin position="14"/>
        <end position="510"/>
    </location>
</feature>
<evidence type="ECO:0000256" key="7">
    <source>
        <dbReference type="ARBA" id="ARBA00023204"/>
    </source>
</evidence>
<dbReference type="GO" id="GO:0006281">
    <property type="term" value="P:DNA repair"/>
    <property type="evidence" value="ECO:0007669"/>
    <property type="project" value="UniProtKB-KW"/>
</dbReference>
<evidence type="ECO:0000313" key="12">
    <source>
        <dbReference type="EMBL" id="PRH87143.1"/>
    </source>
</evidence>
<comment type="caution">
    <text evidence="12">The sequence shown here is derived from an EMBL/GenBank/DDBJ whole genome shotgun (WGS) entry which is preliminary data.</text>
</comment>